<proteinExistence type="predicted"/>
<keyword evidence="1" id="KW-0472">Membrane</keyword>
<comment type="caution">
    <text evidence="2">The sequence shown here is derived from an EMBL/GenBank/DDBJ whole genome shotgun (WGS) entry which is preliminary data.</text>
</comment>
<protein>
    <submittedName>
        <fullName evidence="2">Uncharacterized protein</fullName>
    </submittedName>
</protein>
<dbReference type="AlphaFoldDB" id="A0A7X0VYN6"/>
<evidence type="ECO:0000313" key="3">
    <source>
        <dbReference type="Proteomes" id="UP000564644"/>
    </source>
</evidence>
<name>A0A7X0VYN6_9BACL</name>
<reference evidence="2 3" key="1">
    <citation type="submission" date="2020-08" db="EMBL/GenBank/DDBJ databases">
        <title>Cohnella phylogeny.</title>
        <authorList>
            <person name="Dunlap C."/>
        </authorList>
    </citation>
    <scope>NUCLEOTIDE SEQUENCE [LARGE SCALE GENOMIC DNA]</scope>
    <source>
        <strain evidence="2 3">CBP 2801</strain>
    </source>
</reference>
<sequence>MKVKIFIVFILILGLFSTWYLIPKRYETTLDGVYYQLGNEKVFEKVKVHLDGKLQNHINGRRTFNGIVSFEGKELPKIPDEQTELLLDSRGGNFSQIYSGFKINEGIAVPSIYILGMLYTNDRFTPFSISVFNGEPRTWAPSNGFMISAPAQTREEAWRISQKLMKKFGVSIAK</sequence>
<dbReference type="RefSeq" id="WP_185132337.1">
    <property type="nucleotide sequence ID" value="NZ_JACJVO010000035.1"/>
</dbReference>
<keyword evidence="1" id="KW-0812">Transmembrane</keyword>
<accession>A0A7X0VYN6</accession>
<dbReference type="EMBL" id="JACJVO010000035">
    <property type="protein sequence ID" value="MBB6734677.1"/>
    <property type="molecule type" value="Genomic_DNA"/>
</dbReference>
<organism evidence="2 3">
    <name type="scientific">Cohnella zeiphila</name>
    <dbReference type="NCBI Taxonomy" id="2761120"/>
    <lineage>
        <taxon>Bacteria</taxon>
        <taxon>Bacillati</taxon>
        <taxon>Bacillota</taxon>
        <taxon>Bacilli</taxon>
        <taxon>Bacillales</taxon>
        <taxon>Paenibacillaceae</taxon>
        <taxon>Cohnella</taxon>
    </lineage>
</organism>
<keyword evidence="1" id="KW-1133">Transmembrane helix</keyword>
<evidence type="ECO:0000256" key="1">
    <source>
        <dbReference type="SAM" id="Phobius"/>
    </source>
</evidence>
<dbReference type="Proteomes" id="UP000564644">
    <property type="component" value="Unassembled WGS sequence"/>
</dbReference>
<feature type="transmembrane region" description="Helical" evidence="1">
    <location>
        <begin position="6"/>
        <end position="22"/>
    </location>
</feature>
<evidence type="ECO:0000313" key="2">
    <source>
        <dbReference type="EMBL" id="MBB6734677.1"/>
    </source>
</evidence>
<gene>
    <name evidence="2" type="ORF">H7C18_27490</name>
</gene>
<keyword evidence="3" id="KW-1185">Reference proteome</keyword>